<dbReference type="InterPro" id="IPR051619">
    <property type="entry name" value="TypeII_TA_RNase_PINc/VapC"/>
</dbReference>
<dbReference type="InterPro" id="IPR029060">
    <property type="entry name" value="PIN-like_dom_sf"/>
</dbReference>
<dbReference type="CDD" id="cd09873">
    <property type="entry name" value="PIN_Pae0151-like"/>
    <property type="match status" value="1"/>
</dbReference>
<evidence type="ECO:0000313" key="3">
    <source>
        <dbReference type="EMBL" id="KHD09025.1"/>
    </source>
</evidence>
<dbReference type="Gene3D" id="3.40.50.1010">
    <property type="entry name" value="5'-nuclease"/>
    <property type="match status" value="1"/>
</dbReference>
<organism evidence="3 4">
    <name type="scientific">Candidatus Thiomargarita nelsonii</name>
    <dbReference type="NCBI Taxonomy" id="1003181"/>
    <lineage>
        <taxon>Bacteria</taxon>
        <taxon>Pseudomonadati</taxon>
        <taxon>Pseudomonadota</taxon>
        <taxon>Gammaproteobacteria</taxon>
        <taxon>Thiotrichales</taxon>
        <taxon>Thiotrichaceae</taxon>
        <taxon>Thiomargarita</taxon>
    </lineage>
</organism>
<keyword evidence="4" id="KW-1185">Reference proteome</keyword>
<dbReference type="PANTHER" id="PTHR35901:SF1">
    <property type="entry name" value="EXONUCLEASE VAPC9"/>
    <property type="match status" value="1"/>
</dbReference>
<dbReference type="PANTHER" id="PTHR35901">
    <property type="entry name" value="RIBONUCLEASE VAPC3"/>
    <property type="match status" value="1"/>
</dbReference>
<feature type="domain" description="PIN" evidence="2">
    <location>
        <begin position="12"/>
        <end position="111"/>
    </location>
</feature>
<gene>
    <name evidence="3" type="ORF">PN36_14125</name>
</gene>
<dbReference type="EMBL" id="JSZA02000048">
    <property type="protein sequence ID" value="KHD09025.1"/>
    <property type="molecule type" value="Genomic_DNA"/>
</dbReference>
<evidence type="ECO:0000259" key="2">
    <source>
        <dbReference type="Pfam" id="PF01850"/>
    </source>
</evidence>
<dbReference type="SUPFAM" id="SSF88723">
    <property type="entry name" value="PIN domain-like"/>
    <property type="match status" value="1"/>
</dbReference>
<dbReference type="Pfam" id="PF01850">
    <property type="entry name" value="PIN"/>
    <property type="match status" value="1"/>
</dbReference>
<dbReference type="InterPro" id="IPR002716">
    <property type="entry name" value="PIN_dom"/>
</dbReference>
<dbReference type="AlphaFoldDB" id="A0A0A6PE48"/>
<dbReference type="Proteomes" id="UP000030428">
    <property type="component" value="Unassembled WGS sequence"/>
</dbReference>
<evidence type="ECO:0000256" key="1">
    <source>
        <dbReference type="ARBA" id="ARBA00022842"/>
    </source>
</evidence>
<protein>
    <recommendedName>
        <fullName evidence="2">PIN domain-containing protein</fullName>
    </recommendedName>
</protein>
<sequence>MMAAAADNTVDLLANWHKQGKQIVAPDLWVAEATSVIRRFVYLKAISYEQGEKAIEDLFYLGVETIPLDLQICQKAFEWANKLKQSKIYDSLYVALAEHLQAEFWTADKRLFNGARQAGALFVHWIGESEQAR</sequence>
<evidence type="ECO:0000313" key="4">
    <source>
        <dbReference type="Proteomes" id="UP000030428"/>
    </source>
</evidence>
<proteinExistence type="predicted"/>
<name>A0A0A6PE48_9GAMM</name>
<accession>A0A0A6PE48</accession>
<reference evidence="3 4" key="1">
    <citation type="journal article" date="2016" name="Front. Microbiol.">
        <title>Single-Cell (Meta-)Genomics of a Dimorphic Candidatus Thiomargarita nelsonii Reveals Genomic Plasticity.</title>
        <authorList>
            <person name="Flood B.E."/>
            <person name="Fliss P."/>
            <person name="Jones D.S."/>
            <person name="Dick G.J."/>
            <person name="Jain S."/>
            <person name="Kaster A.K."/>
            <person name="Winkel M."/>
            <person name="Mussmann M."/>
            <person name="Bailey J."/>
        </authorList>
    </citation>
    <scope>NUCLEOTIDE SEQUENCE [LARGE SCALE GENOMIC DNA]</scope>
    <source>
        <strain evidence="3">Hydrate Ridge</strain>
    </source>
</reference>
<comment type="caution">
    <text evidence="3">The sequence shown here is derived from an EMBL/GenBank/DDBJ whole genome shotgun (WGS) entry which is preliminary data.</text>
</comment>
<keyword evidence="1" id="KW-0460">Magnesium</keyword>
<dbReference type="InterPro" id="IPR044153">
    <property type="entry name" value="PIN_Pae0151-like"/>
</dbReference>